<organism evidence="9 10">
    <name type="scientific">Deferribacter autotrophicus</name>
    <dbReference type="NCBI Taxonomy" id="500465"/>
    <lineage>
        <taxon>Bacteria</taxon>
        <taxon>Pseudomonadati</taxon>
        <taxon>Deferribacterota</taxon>
        <taxon>Deferribacteres</taxon>
        <taxon>Deferribacterales</taxon>
        <taxon>Deferribacteraceae</taxon>
        <taxon>Deferribacter</taxon>
    </lineage>
</organism>
<comment type="function">
    <text evidence="6">Could methylate the ribose at the nucleotide 34 wobble position in tRNA.</text>
</comment>
<keyword evidence="2 6" id="KW-0489">Methyltransferase</keyword>
<feature type="binding site" evidence="6 7">
    <location>
        <position position="132"/>
    </location>
    <ligand>
        <name>S-adenosyl-L-methionine</name>
        <dbReference type="ChEBI" id="CHEBI:59789"/>
    </ligand>
</feature>
<feature type="binding site" evidence="6 7">
    <location>
        <position position="103"/>
    </location>
    <ligand>
        <name>S-adenosyl-L-methionine</name>
        <dbReference type="ChEBI" id="CHEBI:59789"/>
    </ligand>
</feature>
<dbReference type="HAMAP" id="MF_01885">
    <property type="entry name" value="tRNA_methyltr_TrmL"/>
    <property type="match status" value="1"/>
</dbReference>
<protein>
    <recommendedName>
        <fullName evidence="6">Putative tRNA (cytidine(34)-2'-O)-methyltransferase</fullName>
        <ecNumber evidence="6">2.1.1.207</ecNumber>
    </recommendedName>
    <alternativeName>
        <fullName evidence="6">tRNA (cytidine/uridine-2'-O-)-methyltransferase</fullName>
    </alternativeName>
</protein>
<evidence type="ECO:0000256" key="3">
    <source>
        <dbReference type="ARBA" id="ARBA00022679"/>
    </source>
</evidence>
<evidence type="ECO:0000256" key="6">
    <source>
        <dbReference type="HAMAP-Rule" id="MF_01885"/>
    </source>
</evidence>
<feature type="binding site" evidence="6 7">
    <location>
        <position position="124"/>
    </location>
    <ligand>
        <name>S-adenosyl-L-methionine</name>
        <dbReference type="ChEBI" id="CHEBI:59789"/>
    </ligand>
</feature>
<dbReference type="InterPro" id="IPR001537">
    <property type="entry name" value="SpoU_MeTrfase"/>
</dbReference>
<dbReference type="GO" id="GO:0141098">
    <property type="term" value="F:tRNA (cytidine(34)-2'-O)-methyltransferase activity"/>
    <property type="evidence" value="ECO:0007669"/>
    <property type="project" value="RHEA"/>
</dbReference>
<dbReference type="PANTHER" id="PTHR42971">
    <property type="entry name" value="TRNA (CYTIDINE(34)-2'-O)-METHYLTRANSFERASE"/>
    <property type="match status" value="1"/>
</dbReference>
<evidence type="ECO:0000259" key="8">
    <source>
        <dbReference type="Pfam" id="PF00588"/>
    </source>
</evidence>
<dbReference type="Proteomes" id="UP000322876">
    <property type="component" value="Unassembled WGS sequence"/>
</dbReference>
<dbReference type="GO" id="GO:0141102">
    <property type="term" value="F:tRNA (5-carboxymethylaminomethyluridine(34)-2'-O)-methyltransferase activity"/>
    <property type="evidence" value="ECO:0007669"/>
    <property type="project" value="RHEA"/>
</dbReference>
<proteinExistence type="inferred from homology"/>
<evidence type="ECO:0000256" key="2">
    <source>
        <dbReference type="ARBA" id="ARBA00022603"/>
    </source>
</evidence>
<comment type="catalytic activity">
    <reaction evidence="6">
        <text>cytidine(34) in tRNA + S-adenosyl-L-methionine = 2'-O-methylcytidine(34) in tRNA + S-adenosyl-L-homocysteine + H(+)</text>
        <dbReference type="Rhea" id="RHEA:43084"/>
        <dbReference type="Rhea" id="RHEA-COMP:10331"/>
        <dbReference type="Rhea" id="RHEA-COMP:10332"/>
        <dbReference type="ChEBI" id="CHEBI:15378"/>
        <dbReference type="ChEBI" id="CHEBI:57856"/>
        <dbReference type="ChEBI" id="CHEBI:59789"/>
        <dbReference type="ChEBI" id="CHEBI:74495"/>
        <dbReference type="ChEBI" id="CHEBI:82748"/>
        <dbReference type="EC" id="2.1.1.207"/>
    </reaction>
</comment>
<dbReference type="GO" id="GO:0005737">
    <property type="term" value="C:cytoplasm"/>
    <property type="evidence" value="ECO:0007669"/>
    <property type="project" value="UniProtKB-SubCell"/>
</dbReference>
<dbReference type="PIRSF" id="PIRSF029256">
    <property type="entry name" value="SpoU_TrmH_prd"/>
    <property type="match status" value="1"/>
</dbReference>
<dbReference type="RefSeq" id="WP_149265270.1">
    <property type="nucleotide sequence ID" value="NZ_VFJB01000001.1"/>
</dbReference>
<feature type="domain" description="tRNA/rRNA methyltransferase SpoU type" evidence="8">
    <location>
        <begin position="1"/>
        <end position="144"/>
    </location>
</feature>
<dbReference type="Pfam" id="PF00588">
    <property type="entry name" value="SpoU_methylase"/>
    <property type="match status" value="1"/>
</dbReference>
<keyword evidence="10" id="KW-1185">Reference proteome</keyword>
<dbReference type="SUPFAM" id="SSF75217">
    <property type="entry name" value="alpha/beta knot"/>
    <property type="match status" value="1"/>
</dbReference>
<dbReference type="OrthoDB" id="9789043at2"/>
<evidence type="ECO:0000313" key="10">
    <source>
        <dbReference type="Proteomes" id="UP000322876"/>
    </source>
</evidence>
<dbReference type="InterPro" id="IPR016914">
    <property type="entry name" value="TrmL"/>
</dbReference>
<dbReference type="GO" id="GO:0003723">
    <property type="term" value="F:RNA binding"/>
    <property type="evidence" value="ECO:0007669"/>
    <property type="project" value="InterPro"/>
</dbReference>
<dbReference type="InterPro" id="IPR029028">
    <property type="entry name" value="Alpha/beta_knot_MTases"/>
</dbReference>
<keyword evidence="3 6" id="KW-0808">Transferase</keyword>
<evidence type="ECO:0000256" key="7">
    <source>
        <dbReference type="PIRSR" id="PIRSR029256-1"/>
    </source>
</evidence>
<sequence>MIVALFEPEIPQNTGNIARLCAATGIRLLLVGRLGFSLSDKYLKRAGMDYWNYVDWEWIKSINEFFERFKQEEYDYRFISKFGKSYYTEIEKDLNKELILIFGNESYGLQEWVREKYKDYLYRIPMKEGMRSLNLSNSVAIVAYHLLAKKGFHGLC</sequence>
<keyword evidence="1 6" id="KW-0963">Cytoplasm</keyword>
<evidence type="ECO:0000256" key="4">
    <source>
        <dbReference type="ARBA" id="ARBA00022691"/>
    </source>
</evidence>
<comment type="subcellular location">
    <subcellularLocation>
        <location evidence="6">Cytoplasm</location>
    </subcellularLocation>
</comment>
<comment type="similarity">
    <text evidence="6">Belongs to the class IV-like SAM-binding methyltransferase superfamily. RNA methyltransferase TrmH family. TrmL subfamily.</text>
</comment>
<gene>
    <name evidence="9" type="ORF">FHQ18_00805</name>
</gene>
<evidence type="ECO:0000256" key="5">
    <source>
        <dbReference type="ARBA" id="ARBA00022694"/>
    </source>
</evidence>
<dbReference type="EC" id="2.1.1.207" evidence="6"/>
<evidence type="ECO:0000256" key="1">
    <source>
        <dbReference type="ARBA" id="ARBA00022490"/>
    </source>
</evidence>
<dbReference type="GO" id="GO:0002130">
    <property type="term" value="P:wobble position ribose methylation"/>
    <property type="evidence" value="ECO:0007669"/>
    <property type="project" value="TreeGrafter"/>
</dbReference>
<dbReference type="InterPro" id="IPR029026">
    <property type="entry name" value="tRNA_m1G_MTases_N"/>
</dbReference>
<dbReference type="PANTHER" id="PTHR42971:SF1">
    <property type="entry name" value="TRNA (CYTIDINE(34)-2'-O)-METHYLTRANSFERASE"/>
    <property type="match status" value="1"/>
</dbReference>
<feature type="binding site" evidence="6 7">
    <location>
        <position position="79"/>
    </location>
    <ligand>
        <name>S-adenosyl-L-methionine</name>
        <dbReference type="ChEBI" id="CHEBI:59789"/>
    </ligand>
</feature>
<comment type="caution">
    <text evidence="9">The sequence shown here is derived from an EMBL/GenBank/DDBJ whole genome shotgun (WGS) entry which is preliminary data.</text>
</comment>
<dbReference type="CDD" id="cd18094">
    <property type="entry name" value="SpoU-like_TrmL"/>
    <property type="match status" value="1"/>
</dbReference>
<accession>A0A5A8F6K4</accession>
<dbReference type="AlphaFoldDB" id="A0A5A8F6K4"/>
<keyword evidence="5 6" id="KW-0819">tRNA processing</keyword>
<dbReference type="Gene3D" id="3.40.1280.10">
    <property type="match status" value="1"/>
</dbReference>
<evidence type="ECO:0000313" key="9">
    <source>
        <dbReference type="EMBL" id="KAA0259450.1"/>
    </source>
</evidence>
<comment type="catalytic activity">
    <reaction evidence="6">
        <text>5-carboxymethylaminomethyluridine(34) in tRNA(Leu) + S-adenosyl-L-methionine = 5-carboxymethylaminomethyl-2'-O-methyluridine(34) in tRNA(Leu) + S-adenosyl-L-homocysteine + H(+)</text>
        <dbReference type="Rhea" id="RHEA:43088"/>
        <dbReference type="Rhea" id="RHEA-COMP:10333"/>
        <dbReference type="Rhea" id="RHEA-COMP:10334"/>
        <dbReference type="ChEBI" id="CHEBI:15378"/>
        <dbReference type="ChEBI" id="CHEBI:57856"/>
        <dbReference type="ChEBI" id="CHEBI:59789"/>
        <dbReference type="ChEBI" id="CHEBI:74508"/>
        <dbReference type="ChEBI" id="CHEBI:74511"/>
        <dbReference type="EC" id="2.1.1.207"/>
    </reaction>
</comment>
<reference evidence="9 10" key="1">
    <citation type="submission" date="2019-06" db="EMBL/GenBank/DDBJ databases">
        <title>Genomic insights into carbon and energy metabolism of Deferribacter autotrophicus revealed new metabolic traits in the phylum Deferribacteres.</title>
        <authorList>
            <person name="Slobodkin A.I."/>
            <person name="Slobodkina G.B."/>
            <person name="Allioux M."/>
            <person name="Alain K."/>
            <person name="Jebbar M."/>
            <person name="Shadrin V."/>
            <person name="Kublanov I.V."/>
            <person name="Toshchakov S.V."/>
            <person name="Bonch-Osmolovskaya E.A."/>
        </authorList>
    </citation>
    <scope>NUCLEOTIDE SEQUENCE [LARGE SCALE GENOMIC DNA]</scope>
    <source>
        <strain evidence="9 10">SL50</strain>
    </source>
</reference>
<dbReference type="EMBL" id="VFJB01000001">
    <property type="protein sequence ID" value="KAA0259450.1"/>
    <property type="molecule type" value="Genomic_DNA"/>
</dbReference>
<keyword evidence="4 6" id="KW-0949">S-adenosyl-L-methionine</keyword>
<name>A0A5A8F6K4_9BACT</name>